<feature type="compositionally biased region" description="Pro residues" evidence="4">
    <location>
        <begin position="133"/>
        <end position="159"/>
    </location>
</feature>
<feature type="region of interest" description="Disordered" evidence="4">
    <location>
        <begin position="96"/>
        <end position="160"/>
    </location>
</feature>
<dbReference type="Gene3D" id="1.25.20.10">
    <property type="entry name" value="Bacterial muramidases"/>
    <property type="match status" value="1"/>
</dbReference>
<dbReference type="PANTHER" id="PTHR37423:SF2">
    <property type="entry name" value="MEMBRANE-BOUND LYTIC MUREIN TRANSGLYCOSYLASE C"/>
    <property type="match status" value="1"/>
</dbReference>
<protein>
    <submittedName>
        <fullName evidence="7">Membrane-bound lytic murein transglycosylase F</fullName>
    </submittedName>
</protein>
<comment type="caution">
    <text evidence="7">The sequence shown here is derived from an EMBL/GenBank/DDBJ whole genome shotgun (WGS) entry which is preliminary data.</text>
</comment>
<dbReference type="CDD" id="cd13401">
    <property type="entry name" value="Slt70-like"/>
    <property type="match status" value="1"/>
</dbReference>
<dbReference type="InterPro" id="IPR008258">
    <property type="entry name" value="Transglycosylase_SLT_dom_1"/>
</dbReference>
<dbReference type="Pfam" id="PF01464">
    <property type="entry name" value="SLT"/>
    <property type="match status" value="1"/>
</dbReference>
<sequence>MQLSPERRRLAALALLATGTAMAGVCGHRVWAAGPAAPAAEAPASVAAAAAANSAQEPRQELGQEIGQEIRQEISREFRDGIGEEVAGALRAGVPPEAPAAKVSTTKALPAEGRPSGGLPAGTTAYASADPEAPIPFPGPDLPVTPPAPVPTVPDPGRPTPAVEVDAPALRSAIEAYRRGQVDEGDRLRDGFRDPAIRSLLDWVAIRAGAGIGFERIVGFIRDNPDWPVGGMMRRRAEEALLSQRKSPGLVRAYFATRKPGSAPGKFALALALKAEGLNEDAASLVRDLWREESFGRTLELKVLDAFPGVVTEIDQRYRMERALMKEDWEAAGRAATYAGKSYGTLVRARRAVEAKASNAQSALDAVPPSLRNDSSFLFSRAQLLRRLDKPVEAAAILLAAPRNPEVLVDPDEWWIERRIVARKLLDAGDARTAYAVVAGHSAKVVEKRIEAEFHAGWIALRFLDDAALGAKHFAAAAEVAETPISVARAAYWQGRAAEAMGREAEARTFYERAAALPIAYYGQLARAKLGRSDFALRHPGTLEGAARAAFDNRTVIRALRLLAAAGLKEQALPLYIDLAQRLGDPAELNALGDVAVADNDPRALVALGKVAVQRGLPLDPHAYPTIGIPAYEASAAVPLVEKAMVFAIARQESQFDPRAQSGVGARGLMQMMPATAQRTARRVSAAFDVGRLISDPAYNARLGHAHLGELMEDWRGSYILAFASYNAGGGNVKKWIDAYGDPRNPGVDPVDWVERIPFTETRNYVQRVTENLQVYRNRLDGKSALLIQDDLRRGAK</sequence>
<dbReference type="SUPFAM" id="SSF53955">
    <property type="entry name" value="Lysozyme-like"/>
    <property type="match status" value="1"/>
</dbReference>
<name>A0ABQ4SF89_9HYPH</name>
<reference evidence="7" key="1">
    <citation type="journal article" date="2021" name="Front. Microbiol.">
        <title>Comprehensive Comparative Genomics and Phenotyping of Methylobacterium Species.</title>
        <authorList>
            <person name="Alessa O."/>
            <person name="Ogura Y."/>
            <person name="Fujitani Y."/>
            <person name="Takami H."/>
            <person name="Hayashi T."/>
            <person name="Sahin N."/>
            <person name="Tani A."/>
        </authorList>
    </citation>
    <scope>NUCLEOTIDE SEQUENCE</scope>
    <source>
        <strain evidence="7">DSM 17168</strain>
    </source>
</reference>
<evidence type="ECO:0000256" key="2">
    <source>
        <dbReference type="ARBA" id="ARBA00009387"/>
    </source>
</evidence>
<comment type="similarity">
    <text evidence="1">Belongs to the transglycosylase Slt family.</text>
</comment>
<dbReference type="EMBL" id="BPQQ01000042">
    <property type="protein sequence ID" value="GJE01732.1"/>
    <property type="molecule type" value="Genomic_DNA"/>
</dbReference>
<accession>A0ABQ4SF89</accession>
<dbReference type="InterPro" id="IPR008939">
    <property type="entry name" value="Lytic_TGlycosylase_superhlx_U"/>
</dbReference>
<feature type="signal peptide" evidence="5">
    <location>
        <begin position="1"/>
        <end position="23"/>
    </location>
</feature>
<keyword evidence="3 5" id="KW-0732">Signal</keyword>
<evidence type="ECO:0000259" key="6">
    <source>
        <dbReference type="Pfam" id="PF01464"/>
    </source>
</evidence>
<evidence type="ECO:0000313" key="8">
    <source>
        <dbReference type="Proteomes" id="UP001055153"/>
    </source>
</evidence>
<dbReference type="RefSeq" id="WP_238236822.1">
    <property type="nucleotide sequence ID" value="NZ_BPQQ01000042.1"/>
</dbReference>
<dbReference type="Proteomes" id="UP001055153">
    <property type="component" value="Unassembled WGS sequence"/>
</dbReference>
<dbReference type="InterPro" id="IPR023346">
    <property type="entry name" value="Lysozyme-like_dom_sf"/>
</dbReference>
<dbReference type="PROSITE" id="PS00922">
    <property type="entry name" value="TRANSGLYCOSYLASE"/>
    <property type="match status" value="1"/>
</dbReference>
<dbReference type="PANTHER" id="PTHR37423">
    <property type="entry name" value="SOLUBLE LYTIC MUREIN TRANSGLYCOSYLASE-RELATED"/>
    <property type="match status" value="1"/>
</dbReference>
<evidence type="ECO:0000256" key="3">
    <source>
        <dbReference type="ARBA" id="ARBA00022729"/>
    </source>
</evidence>
<reference evidence="7" key="2">
    <citation type="submission" date="2021-08" db="EMBL/GenBank/DDBJ databases">
        <authorList>
            <person name="Tani A."/>
            <person name="Ola A."/>
            <person name="Ogura Y."/>
            <person name="Katsura K."/>
            <person name="Hayashi T."/>
        </authorList>
    </citation>
    <scope>NUCLEOTIDE SEQUENCE</scope>
    <source>
        <strain evidence="7">DSM 17168</strain>
    </source>
</reference>
<evidence type="ECO:0000313" key="7">
    <source>
        <dbReference type="EMBL" id="GJE01732.1"/>
    </source>
</evidence>
<dbReference type="SUPFAM" id="SSF48435">
    <property type="entry name" value="Bacterial muramidases"/>
    <property type="match status" value="1"/>
</dbReference>
<comment type="similarity">
    <text evidence="2">Belongs to the virb1 family.</text>
</comment>
<feature type="domain" description="Transglycosylase SLT" evidence="6">
    <location>
        <begin position="640"/>
        <end position="741"/>
    </location>
</feature>
<gene>
    <name evidence="7" type="primary">mltF_2</name>
    <name evidence="7" type="ORF">GMJLKIPL_3667</name>
</gene>
<keyword evidence="8" id="KW-1185">Reference proteome</keyword>
<evidence type="ECO:0000256" key="4">
    <source>
        <dbReference type="SAM" id="MobiDB-lite"/>
    </source>
</evidence>
<dbReference type="InterPro" id="IPR000189">
    <property type="entry name" value="Transglyc_AS"/>
</dbReference>
<evidence type="ECO:0000256" key="1">
    <source>
        <dbReference type="ARBA" id="ARBA00007734"/>
    </source>
</evidence>
<feature type="chain" id="PRO_5045791787" evidence="5">
    <location>
        <begin position="24"/>
        <end position="797"/>
    </location>
</feature>
<proteinExistence type="inferred from homology"/>
<organism evidence="7 8">
    <name type="scientific">Methylobacterium isbiliense</name>
    <dbReference type="NCBI Taxonomy" id="315478"/>
    <lineage>
        <taxon>Bacteria</taxon>
        <taxon>Pseudomonadati</taxon>
        <taxon>Pseudomonadota</taxon>
        <taxon>Alphaproteobacteria</taxon>
        <taxon>Hyphomicrobiales</taxon>
        <taxon>Methylobacteriaceae</taxon>
        <taxon>Methylobacterium</taxon>
    </lineage>
</organism>
<dbReference type="Gene3D" id="1.10.530.10">
    <property type="match status" value="1"/>
</dbReference>
<evidence type="ECO:0000256" key="5">
    <source>
        <dbReference type="SAM" id="SignalP"/>
    </source>
</evidence>